<comment type="caution">
    <text evidence="1">The sequence shown here is derived from an EMBL/GenBank/DDBJ whole genome shotgun (WGS) entry which is preliminary data.</text>
</comment>
<reference evidence="1" key="1">
    <citation type="submission" date="2023-10" db="EMBL/GenBank/DDBJ databases">
        <title>Genome of Potential pathogenic bacteria in Crohn's disease.</title>
        <authorList>
            <person name="Rodriguez-Palacios A."/>
        </authorList>
    </citation>
    <scope>NUCLEOTIDE SEQUENCE</scope>
    <source>
        <strain evidence="1">CavFT-hAR50</strain>
    </source>
</reference>
<organism evidence="1 2">
    <name type="scientific">Bacteroides uniformis</name>
    <dbReference type="NCBI Taxonomy" id="820"/>
    <lineage>
        <taxon>Bacteria</taxon>
        <taxon>Pseudomonadati</taxon>
        <taxon>Bacteroidota</taxon>
        <taxon>Bacteroidia</taxon>
        <taxon>Bacteroidales</taxon>
        <taxon>Bacteroidaceae</taxon>
        <taxon>Bacteroides</taxon>
    </lineage>
</organism>
<gene>
    <name evidence="1" type="ORF">RVH16_05435</name>
</gene>
<sequence>MVVSLRKDNTPEPTIIRMLDNSGMLKVTFSDVMTCDQFFLTPENFHPAGEYLLHKAERMIEIRERKKKQ</sequence>
<evidence type="ECO:0000313" key="2">
    <source>
        <dbReference type="Proteomes" id="UP001181247"/>
    </source>
</evidence>
<proteinExistence type="predicted"/>
<dbReference type="EMBL" id="JAWDEU010000002">
    <property type="protein sequence ID" value="MDU0244159.1"/>
    <property type="molecule type" value="Genomic_DNA"/>
</dbReference>
<dbReference type="AlphaFoldDB" id="A0AAE4L898"/>
<name>A0AAE4L898_BACUN</name>
<dbReference type="Proteomes" id="UP001181247">
    <property type="component" value="Unassembled WGS sequence"/>
</dbReference>
<protein>
    <submittedName>
        <fullName evidence="1">Uncharacterized protein</fullName>
    </submittedName>
</protein>
<evidence type="ECO:0000313" key="1">
    <source>
        <dbReference type="EMBL" id="MDU0244159.1"/>
    </source>
</evidence>
<accession>A0AAE4L898</accession>
<dbReference type="RefSeq" id="WP_178291708.1">
    <property type="nucleotide sequence ID" value="NZ_CP072220.1"/>
</dbReference>